<accession>A0A151R0X7</accession>
<organism evidence="2 3">
    <name type="scientific">Cajanus cajan</name>
    <name type="common">Pigeon pea</name>
    <name type="synonym">Cajanus indicus</name>
    <dbReference type="NCBI Taxonomy" id="3821"/>
    <lineage>
        <taxon>Eukaryota</taxon>
        <taxon>Viridiplantae</taxon>
        <taxon>Streptophyta</taxon>
        <taxon>Embryophyta</taxon>
        <taxon>Tracheophyta</taxon>
        <taxon>Spermatophyta</taxon>
        <taxon>Magnoliopsida</taxon>
        <taxon>eudicotyledons</taxon>
        <taxon>Gunneridae</taxon>
        <taxon>Pentapetalae</taxon>
        <taxon>rosids</taxon>
        <taxon>fabids</taxon>
        <taxon>Fabales</taxon>
        <taxon>Fabaceae</taxon>
        <taxon>Papilionoideae</taxon>
        <taxon>50 kb inversion clade</taxon>
        <taxon>NPAAA clade</taxon>
        <taxon>indigoferoid/millettioid clade</taxon>
        <taxon>Phaseoleae</taxon>
        <taxon>Cajanus</taxon>
    </lineage>
</organism>
<dbReference type="Gramene" id="C.cajan_41937.t">
    <property type="protein sequence ID" value="C.cajan_41937.t.cds1"/>
    <property type="gene ID" value="C.cajan_41937"/>
</dbReference>
<evidence type="ECO:0000313" key="2">
    <source>
        <dbReference type="EMBL" id="KYP36105.1"/>
    </source>
</evidence>
<dbReference type="Proteomes" id="UP000075243">
    <property type="component" value="Unassembled WGS sequence"/>
</dbReference>
<dbReference type="InterPro" id="IPR053134">
    <property type="entry name" value="RNA-dir_DNA_polymerase"/>
</dbReference>
<proteinExistence type="predicted"/>
<evidence type="ECO:0000313" key="3">
    <source>
        <dbReference type="Proteomes" id="UP000075243"/>
    </source>
</evidence>
<dbReference type="InterPro" id="IPR043128">
    <property type="entry name" value="Rev_trsase/Diguanyl_cyclase"/>
</dbReference>
<gene>
    <name evidence="2" type="ORF">KK1_042800</name>
</gene>
<dbReference type="PANTHER" id="PTHR24559:SF444">
    <property type="entry name" value="REVERSE TRANSCRIPTASE DOMAIN-CONTAINING PROTEIN"/>
    <property type="match status" value="1"/>
</dbReference>
<dbReference type="EMBL" id="KQ484268">
    <property type="protein sequence ID" value="KYP36105.1"/>
    <property type="molecule type" value="Genomic_DNA"/>
</dbReference>
<protein>
    <recommendedName>
        <fullName evidence="1">Reverse transcriptase domain-containing protein</fullName>
    </recommendedName>
</protein>
<dbReference type="Gene3D" id="3.30.70.270">
    <property type="match status" value="1"/>
</dbReference>
<dbReference type="InterPro" id="IPR043502">
    <property type="entry name" value="DNA/RNA_pol_sf"/>
</dbReference>
<reference evidence="2" key="1">
    <citation type="journal article" date="2012" name="Nat. Biotechnol.">
        <title>Draft genome sequence of pigeonpea (Cajanus cajan), an orphan legume crop of resource-poor farmers.</title>
        <authorList>
            <person name="Varshney R.K."/>
            <person name="Chen W."/>
            <person name="Li Y."/>
            <person name="Bharti A.K."/>
            <person name="Saxena R.K."/>
            <person name="Schlueter J.A."/>
            <person name="Donoghue M.T."/>
            <person name="Azam S."/>
            <person name="Fan G."/>
            <person name="Whaley A.M."/>
            <person name="Farmer A.D."/>
            <person name="Sheridan J."/>
            <person name="Iwata A."/>
            <person name="Tuteja R."/>
            <person name="Penmetsa R.V."/>
            <person name="Wu W."/>
            <person name="Upadhyaya H.D."/>
            <person name="Yang S.P."/>
            <person name="Shah T."/>
            <person name="Saxena K.B."/>
            <person name="Michael T."/>
            <person name="McCombie W.R."/>
            <person name="Yang B."/>
            <person name="Zhang G."/>
            <person name="Yang H."/>
            <person name="Wang J."/>
            <person name="Spillane C."/>
            <person name="Cook D.R."/>
            <person name="May G.D."/>
            <person name="Xu X."/>
            <person name="Jackson S.A."/>
        </authorList>
    </citation>
    <scope>NUCLEOTIDE SEQUENCE [LARGE SCALE GENOMIC DNA]</scope>
</reference>
<keyword evidence="3" id="KW-1185">Reference proteome</keyword>
<dbReference type="InterPro" id="IPR000477">
    <property type="entry name" value="RT_dom"/>
</dbReference>
<dbReference type="SUPFAM" id="SSF56672">
    <property type="entry name" value="DNA/RNA polymerases"/>
    <property type="match status" value="1"/>
</dbReference>
<name>A0A151R0X7_CAJCA</name>
<dbReference type="PANTHER" id="PTHR24559">
    <property type="entry name" value="TRANSPOSON TY3-I GAG-POL POLYPROTEIN"/>
    <property type="match status" value="1"/>
</dbReference>
<evidence type="ECO:0000259" key="1">
    <source>
        <dbReference type="Pfam" id="PF00078"/>
    </source>
</evidence>
<dbReference type="Pfam" id="PF00078">
    <property type="entry name" value="RVT_1"/>
    <property type="match status" value="1"/>
</dbReference>
<feature type="domain" description="Reverse transcriptase" evidence="1">
    <location>
        <begin position="8"/>
        <end position="67"/>
    </location>
</feature>
<dbReference type="AlphaFoldDB" id="A0A151R0X7"/>
<sequence>MLAIFADLVEKCIEVFMDDFSIFGSSYDVCLENLELVLKRCIDKNLVLNWEKCHFMVQEGIVLGHKISAIVI</sequence>